<reference evidence="1" key="1">
    <citation type="journal article" date="2021" name="Proc. Natl. Acad. Sci. U.S.A.">
        <title>A Catalog of Tens of Thousands of Viruses from Human Metagenomes Reveals Hidden Associations with Chronic Diseases.</title>
        <authorList>
            <person name="Tisza M.J."/>
            <person name="Buck C.B."/>
        </authorList>
    </citation>
    <scope>NUCLEOTIDE SEQUENCE</scope>
    <source>
        <strain evidence="1">CtfYP22</strain>
    </source>
</reference>
<evidence type="ECO:0000313" key="1">
    <source>
        <dbReference type="EMBL" id="DAD69783.1"/>
    </source>
</evidence>
<organism evidence="1">
    <name type="scientific">Siphoviridae sp. ctfYP22</name>
    <dbReference type="NCBI Taxonomy" id="2827584"/>
    <lineage>
        <taxon>Viruses</taxon>
        <taxon>Duplodnaviria</taxon>
        <taxon>Heunggongvirae</taxon>
        <taxon>Uroviricota</taxon>
        <taxon>Caudoviricetes</taxon>
    </lineage>
</organism>
<name>A0A8S5LIT6_9CAUD</name>
<dbReference type="PROSITE" id="PS51257">
    <property type="entry name" value="PROKAR_LIPOPROTEIN"/>
    <property type="match status" value="1"/>
</dbReference>
<dbReference type="EMBL" id="BK015856">
    <property type="protein sequence ID" value="DAD69783.1"/>
    <property type="molecule type" value="Genomic_DNA"/>
</dbReference>
<proteinExistence type="predicted"/>
<accession>A0A8S5LIT6</accession>
<protein>
    <submittedName>
        <fullName evidence="1">Uncharacterized protein</fullName>
    </submittedName>
</protein>
<sequence>MRVRQVDHVYSNGLHTYAYIYQIISVSCSGVHPLSPRPTIPQRMVGRDAYIPTAQS</sequence>